<name>A0AAN5ICH5_9BILA</name>
<gene>
    <name evidence="2" type="ORF">PMAYCL1PPCAC_29744</name>
</gene>
<evidence type="ECO:0000256" key="1">
    <source>
        <dbReference type="SAM" id="MobiDB-lite"/>
    </source>
</evidence>
<keyword evidence="3" id="KW-1185">Reference proteome</keyword>
<feature type="compositionally biased region" description="Acidic residues" evidence="1">
    <location>
        <begin position="1"/>
        <end position="11"/>
    </location>
</feature>
<feature type="non-terminal residue" evidence="2">
    <location>
        <position position="1"/>
    </location>
</feature>
<sequence>EEEEEEEEEGPTEQSTGGGRRGDVEGSSTTMISSSSCKNCGGLLSSFAVPLEVSARNLIFLTFICSRLQIRSVILCISPSSVISSRPVKMSSTSLVRVSCCCSRT</sequence>
<feature type="region of interest" description="Disordered" evidence="1">
    <location>
        <begin position="1"/>
        <end position="35"/>
    </location>
</feature>
<dbReference type="Proteomes" id="UP001328107">
    <property type="component" value="Unassembled WGS sequence"/>
</dbReference>
<reference evidence="3" key="1">
    <citation type="submission" date="2022-10" db="EMBL/GenBank/DDBJ databases">
        <title>Genome assembly of Pristionchus species.</title>
        <authorList>
            <person name="Yoshida K."/>
            <person name="Sommer R.J."/>
        </authorList>
    </citation>
    <scope>NUCLEOTIDE SEQUENCE [LARGE SCALE GENOMIC DNA]</scope>
    <source>
        <strain evidence="3">RS5460</strain>
    </source>
</reference>
<proteinExistence type="predicted"/>
<dbReference type="AlphaFoldDB" id="A0AAN5ICH5"/>
<evidence type="ECO:0000313" key="2">
    <source>
        <dbReference type="EMBL" id="GMR59549.1"/>
    </source>
</evidence>
<dbReference type="EMBL" id="BTRK01000006">
    <property type="protein sequence ID" value="GMR59549.1"/>
    <property type="molecule type" value="Genomic_DNA"/>
</dbReference>
<evidence type="ECO:0000313" key="3">
    <source>
        <dbReference type="Proteomes" id="UP001328107"/>
    </source>
</evidence>
<accession>A0AAN5ICH5</accession>
<protein>
    <submittedName>
        <fullName evidence="2">Uncharacterized protein</fullName>
    </submittedName>
</protein>
<organism evidence="2 3">
    <name type="scientific">Pristionchus mayeri</name>
    <dbReference type="NCBI Taxonomy" id="1317129"/>
    <lineage>
        <taxon>Eukaryota</taxon>
        <taxon>Metazoa</taxon>
        <taxon>Ecdysozoa</taxon>
        <taxon>Nematoda</taxon>
        <taxon>Chromadorea</taxon>
        <taxon>Rhabditida</taxon>
        <taxon>Rhabditina</taxon>
        <taxon>Diplogasteromorpha</taxon>
        <taxon>Diplogasteroidea</taxon>
        <taxon>Neodiplogasteridae</taxon>
        <taxon>Pristionchus</taxon>
    </lineage>
</organism>
<comment type="caution">
    <text evidence="2">The sequence shown here is derived from an EMBL/GenBank/DDBJ whole genome shotgun (WGS) entry which is preliminary data.</text>
</comment>